<dbReference type="Proteomes" id="UP000561726">
    <property type="component" value="Unassembled WGS sequence"/>
</dbReference>
<accession>A0A7W8ZV87</accession>
<dbReference type="PANTHER" id="PTHR39185">
    <property type="entry name" value="SWARMING MOTILITY PROTEIN SWRD"/>
    <property type="match status" value="1"/>
</dbReference>
<name>A0A7W8ZV87_9MICO</name>
<dbReference type="EMBL" id="JACHBQ010000001">
    <property type="protein sequence ID" value="MBB5640829.1"/>
    <property type="molecule type" value="Genomic_DNA"/>
</dbReference>
<dbReference type="InterPro" id="IPR009384">
    <property type="entry name" value="SwrD-like"/>
</dbReference>
<dbReference type="PANTHER" id="PTHR39185:SF1">
    <property type="entry name" value="SWARMING MOTILITY PROTEIN SWRD"/>
    <property type="match status" value="1"/>
</dbReference>
<organism evidence="1 2">
    <name type="scientific">Cryobacterium roopkundense</name>
    <dbReference type="NCBI Taxonomy" id="1001240"/>
    <lineage>
        <taxon>Bacteria</taxon>
        <taxon>Bacillati</taxon>
        <taxon>Actinomycetota</taxon>
        <taxon>Actinomycetes</taxon>
        <taxon>Micrococcales</taxon>
        <taxon>Microbacteriaceae</taxon>
        <taxon>Cryobacterium</taxon>
    </lineage>
</organism>
<reference evidence="1 2" key="1">
    <citation type="submission" date="2020-08" db="EMBL/GenBank/DDBJ databases">
        <title>Sequencing the genomes of 1000 actinobacteria strains.</title>
        <authorList>
            <person name="Klenk H.-P."/>
        </authorList>
    </citation>
    <scope>NUCLEOTIDE SEQUENCE [LARGE SCALE GENOMIC DNA]</scope>
    <source>
        <strain evidence="1 2">DSM 21065</strain>
    </source>
</reference>
<keyword evidence="1" id="KW-0282">Flagellum</keyword>
<proteinExistence type="predicted"/>
<evidence type="ECO:0000313" key="2">
    <source>
        <dbReference type="Proteomes" id="UP000561726"/>
    </source>
</evidence>
<dbReference type="Pfam" id="PF06289">
    <property type="entry name" value="FlbD"/>
    <property type="match status" value="1"/>
</dbReference>
<sequence>MIVVTRLNDSQFAINPDLIERIHANPDTTLVMVDGANFIVTETMEEVIERIAQYRARVISLAYDPDAGELPRGPRRI</sequence>
<dbReference type="RefSeq" id="WP_035839906.1">
    <property type="nucleotide sequence ID" value="NZ_JACHBQ010000001.1"/>
</dbReference>
<evidence type="ECO:0000313" key="1">
    <source>
        <dbReference type="EMBL" id="MBB5640829.1"/>
    </source>
</evidence>
<protein>
    <submittedName>
        <fullName evidence="1">Flagellar protein FlbD</fullName>
    </submittedName>
</protein>
<dbReference type="OrthoDB" id="9799862at2"/>
<comment type="caution">
    <text evidence="1">The sequence shown here is derived from an EMBL/GenBank/DDBJ whole genome shotgun (WGS) entry which is preliminary data.</text>
</comment>
<gene>
    <name evidence="1" type="ORF">BJ997_001377</name>
</gene>
<keyword evidence="1" id="KW-0966">Cell projection</keyword>
<dbReference type="AlphaFoldDB" id="A0A7W8ZV87"/>
<keyword evidence="1" id="KW-0969">Cilium</keyword>